<reference evidence="3 4" key="1">
    <citation type="submission" date="2019-06" db="EMBL/GenBank/DDBJ databases">
        <title>Genome Sequence of the Brown Rot Fungal Pathogen Monilinia fructicola.</title>
        <authorList>
            <person name="De Miccolis Angelini R.M."/>
            <person name="Landi L."/>
            <person name="Abate D."/>
            <person name="Pollastro S."/>
            <person name="Romanazzi G."/>
            <person name="Faretra F."/>
        </authorList>
    </citation>
    <scope>NUCLEOTIDE SEQUENCE [LARGE SCALE GENOMIC DNA]</scope>
    <source>
        <strain evidence="3 4">Mfrc123</strain>
    </source>
</reference>
<dbReference type="VEuPathDB" id="FungiDB:MFRU_023g00250"/>
<dbReference type="AlphaFoldDB" id="A0A5M9K894"/>
<dbReference type="EMBL" id="VICG01000001">
    <property type="protein sequence ID" value="KAA8577090.1"/>
    <property type="molecule type" value="Genomic_DNA"/>
</dbReference>
<feature type="compositionally biased region" description="Basic and acidic residues" evidence="1">
    <location>
        <begin position="16"/>
        <end position="49"/>
    </location>
</feature>
<protein>
    <recommendedName>
        <fullName evidence="2">26S proteasome regulatory subunit RPN2 C-terminal domain-containing protein</fullName>
    </recommendedName>
</protein>
<dbReference type="Pfam" id="PF18004">
    <property type="entry name" value="RPN2_C"/>
    <property type="match status" value="1"/>
</dbReference>
<evidence type="ECO:0000313" key="4">
    <source>
        <dbReference type="Proteomes" id="UP000322873"/>
    </source>
</evidence>
<dbReference type="Proteomes" id="UP000322873">
    <property type="component" value="Unassembled WGS sequence"/>
</dbReference>
<proteinExistence type="predicted"/>
<organism evidence="3 4">
    <name type="scientific">Monilinia fructicola</name>
    <name type="common">Brown rot fungus</name>
    <name type="synonym">Ciboria fructicola</name>
    <dbReference type="NCBI Taxonomy" id="38448"/>
    <lineage>
        <taxon>Eukaryota</taxon>
        <taxon>Fungi</taxon>
        <taxon>Dikarya</taxon>
        <taxon>Ascomycota</taxon>
        <taxon>Pezizomycotina</taxon>
        <taxon>Leotiomycetes</taxon>
        <taxon>Helotiales</taxon>
        <taxon>Sclerotiniaceae</taxon>
        <taxon>Monilinia</taxon>
    </lineage>
</organism>
<evidence type="ECO:0000259" key="2">
    <source>
        <dbReference type="Pfam" id="PF18004"/>
    </source>
</evidence>
<accession>A0A5M9K894</accession>
<keyword evidence="4" id="KW-1185">Reference proteome</keyword>
<comment type="caution">
    <text evidence="3">The sequence shown here is derived from an EMBL/GenBank/DDBJ whole genome shotgun (WGS) entry which is preliminary data.</text>
</comment>
<evidence type="ECO:0000313" key="3">
    <source>
        <dbReference type="EMBL" id="KAA8577090.1"/>
    </source>
</evidence>
<dbReference type="InterPro" id="IPR040623">
    <property type="entry name" value="RPN2_C"/>
</dbReference>
<evidence type="ECO:0000256" key="1">
    <source>
        <dbReference type="SAM" id="MobiDB-lite"/>
    </source>
</evidence>
<feature type="domain" description="26S proteasome regulatory subunit RPN2 C-terminal" evidence="2">
    <location>
        <begin position="14"/>
        <end position="108"/>
    </location>
</feature>
<name>A0A5M9K894_MONFR</name>
<feature type="region of interest" description="Disordered" evidence="1">
    <location>
        <begin position="166"/>
        <end position="188"/>
    </location>
</feature>
<sequence length="188" mass="20521">MDIDQTPTTPKIPASTDDKMDVDESTKDSDEKSAEKKDEGEKEATSETLKKKIEKEKVGYEIENMSRVLPAQLKFISFPAGRYKPVKKPTGGVIVLIDTKPEEEKILIEEKVKKADVERATAFTTLGDMRNEALSVRRQADAQGEAVGAFSGAAAAAGVLTAVDEDEEGAEEATVPKEFDYFSDGDEE</sequence>
<gene>
    <name evidence="3" type="ORF">EYC84_007097</name>
</gene>
<feature type="region of interest" description="Disordered" evidence="1">
    <location>
        <begin position="1"/>
        <end position="49"/>
    </location>
</feature>